<keyword evidence="5 8" id="KW-1133">Transmembrane helix</keyword>
<dbReference type="InterPro" id="IPR035952">
    <property type="entry name" value="Rhomboid-like_sf"/>
</dbReference>
<dbReference type="GO" id="GO:0004252">
    <property type="term" value="F:serine-type endopeptidase activity"/>
    <property type="evidence" value="ECO:0007669"/>
    <property type="project" value="InterPro"/>
</dbReference>
<dbReference type="AlphaFoldDB" id="A0A1E7FSG5"/>
<dbReference type="InParanoid" id="A0A1E7FSG5"/>
<keyword evidence="9" id="KW-0732">Signal</keyword>
<evidence type="ECO:0000256" key="1">
    <source>
        <dbReference type="ARBA" id="ARBA00004141"/>
    </source>
</evidence>
<gene>
    <name evidence="11" type="ORF">FRACYDRAFT_234416</name>
</gene>
<evidence type="ECO:0000256" key="8">
    <source>
        <dbReference type="SAM" id="Phobius"/>
    </source>
</evidence>
<feature type="signal peptide" evidence="9">
    <location>
        <begin position="1"/>
        <end position="29"/>
    </location>
</feature>
<name>A0A1E7FSG5_9STRA</name>
<feature type="transmembrane region" description="Helical" evidence="8">
    <location>
        <begin position="237"/>
        <end position="258"/>
    </location>
</feature>
<keyword evidence="4" id="KW-0378">Hydrolase</keyword>
<dbReference type="EMBL" id="KV784354">
    <property type="protein sequence ID" value="OEU20783.1"/>
    <property type="molecule type" value="Genomic_DNA"/>
</dbReference>
<dbReference type="OrthoDB" id="46411at2759"/>
<protein>
    <recommendedName>
        <fullName evidence="10">Peptidase S54 rhomboid domain-containing protein</fullName>
    </recommendedName>
</protein>
<evidence type="ECO:0000313" key="11">
    <source>
        <dbReference type="EMBL" id="OEU20783.1"/>
    </source>
</evidence>
<evidence type="ECO:0000256" key="6">
    <source>
        <dbReference type="ARBA" id="ARBA00023136"/>
    </source>
</evidence>
<evidence type="ECO:0000256" key="3">
    <source>
        <dbReference type="ARBA" id="ARBA00022692"/>
    </source>
</evidence>
<dbReference type="SUPFAM" id="SSF144091">
    <property type="entry name" value="Rhomboid-like"/>
    <property type="match status" value="1"/>
</dbReference>
<feature type="transmembrane region" description="Helical" evidence="8">
    <location>
        <begin position="270"/>
        <end position="290"/>
    </location>
</feature>
<dbReference type="GO" id="GO:0016020">
    <property type="term" value="C:membrane"/>
    <property type="evidence" value="ECO:0007669"/>
    <property type="project" value="UniProtKB-SubCell"/>
</dbReference>
<feature type="transmembrane region" description="Helical" evidence="8">
    <location>
        <begin position="207"/>
        <end position="225"/>
    </location>
</feature>
<keyword evidence="12" id="KW-1185">Reference proteome</keyword>
<comment type="similarity">
    <text evidence="2">Belongs to the peptidase S54 family.</text>
</comment>
<evidence type="ECO:0000256" key="9">
    <source>
        <dbReference type="SAM" id="SignalP"/>
    </source>
</evidence>
<proteinExistence type="inferred from homology"/>
<feature type="transmembrane region" description="Helical" evidence="8">
    <location>
        <begin position="296"/>
        <end position="317"/>
    </location>
</feature>
<evidence type="ECO:0000256" key="4">
    <source>
        <dbReference type="ARBA" id="ARBA00022801"/>
    </source>
</evidence>
<dbReference type="PANTHER" id="PTHR43731:SF14">
    <property type="entry name" value="PRESENILIN-ASSOCIATED RHOMBOID-LIKE PROTEIN, MITOCHONDRIAL"/>
    <property type="match status" value="1"/>
</dbReference>
<dbReference type="Proteomes" id="UP000095751">
    <property type="component" value="Unassembled WGS sequence"/>
</dbReference>
<evidence type="ECO:0000313" key="12">
    <source>
        <dbReference type="Proteomes" id="UP000095751"/>
    </source>
</evidence>
<feature type="region of interest" description="Disordered" evidence="7">
    <location>
        <begin position="512"/>
        <end position="535"/>
    </location>
</feature>
<feature type="transmembrane region" description="Helical" evidence="8">
    <location>
        <begin position="107"/>
        <end position="128"/>
    </location>
</feature>
<dbReference type="Pfam" id="PF01694">
    <property type="entry name" value="Rhomboid"/>
    <property type="match status" value="1"/>
</dbReference>
<keyword evidence="3 8" id="KW-0812">Transmembrane</keyword>
<accession>A0A1E7FSG5</accession>
<dbReference type="KEGG" id="fcy:FRACYDRAFT_234416"/>
<sequence length="993" mass="110821">MMKPVRNFPCMSFISFFLLLTAERNNVRAFTISGEIAPISNVFRPRFIANDCSSRNEGKRIGTRTVTRMQEWESDSDDIRWATQLKRRMLRSRKAQRNGLGTNQVRYLLISVQVLMYIYQIITTIINIQRKFPSYWPNHSAEMIIDSIWGSSAVGPLTSAFGFSAALSKSQQPYRYFTSGLFHGSLLHLTIDIFALQRQPRWLSTGLGAPLYLTTYIGSIVFGNIAHVISSSDAWDISIYLGSNGGICGLFGLMFVCLSRISNANGSNGGTSAVQLVRGMAIMLLSGVFLERVSTAASIGGFFGGAIIGLLCGPRYVKDYSMRRKNSVGYDPFPRDYRYIMGFGITPTSGGLIPLKVIWGILLTVAISIPKYHGWERPPVLSSPSSLDSRRNGKRNARDCHWKTPQRLFTLNPNQSKDSNVGNSFCAPIIRLGIHIVNTTTTSPLTQFLLWSEDDEDDAGKDGTGSSMTNTTTSSRGYVVQMVFHEETGILYVLTVESCIFQIKLIIGQPNSNARENVDSDSRNKERHDDSDVTSTKLPKFHRMYDWVTNKLGITCMATLHDGGGKGIDTVCVGYMSGYIEAFNVNSAYRTARHRHRKTDNLSSSFLLWEGYLDHSVRTLAFLFRSNEIQKECLAMETSEKDNEGTNDLKATNSIRNDNIERVEKAKEYVLIAVVATNTRAVDKGQQQTSSMLKILDLKRIMNETRKMDRNPIDMSLQKYSLLGAYRGVPKRVPILESFGADAACVLNSSCVGISFPDGTTSIISSDQYSINTVGAAEESHQVLLSYPAIGNGKVEIMKDDGKILNYVATCLRGGTCYLIPTSERSKTNDSIATIPFPHDIESDLSDIYIQAFTAGNIMFNGKVLPILVYVWPRGVVDVYACGLFHSNPNIGDELLTINDAHDDAQVSREERRALQDLIDNDSLLLLSNILNELRDDSQHPLLQMNEWQQFLEETETGQLLPVQVDKINFDSMCSSQYQNIRRILLSLARAKE</sequence>
<dbReference type="InterPro" id="IPR050925">
    <property type="entry name" value="Rhomboid_protease_S54"/>
</dbReference>
<dbReference type="InterPro" id="IPR022764">
    <property type="entry name" value="Peptidase_S54_rhomboid_dom"/>
</dbReference>
<feature type="transmembrane region" description="Helical" evidence="8">
    <location>
        <begin position="148"/>
        <end position="168"/>
    </location>
</feature>
<comment type="subcellular location">
    <subcellularLocation>
        <location evidence="1">Membrane</location>
        <topology evidence="1">Multi-pass membrane protein</topology>
    </subcellularLocation>
</comment>
<feature type="compositionally biased region" description="Basic and acidic residues" evidence="7">
    <location>
        <begin position="516"/>
        <end position="531"/>
    </location>
</feature>
<feature type="chain" id="PRO_5009193541" description="Peptidase S54 rhomboid domain-containing protein" evidence="9">
    <location>
        <begin position="30"/>
        <end position="993"/>
    </location>
</feature>
<organism evidence="11 12">
    <name type="scientific">Fragilariopsis cylindrus CCMP1102</name>
    <dbReference type="NCBI Taxonomy" id="635003"/>
    <lineage>
        <taxon>Eukaryota</taxon>
        <taxon>Sar</taxon>
        <taxon>Stramenopiles</taxon>
        <taxon>Ochrophyta</taxon>
        <taxon>Bacillariophyta</taxon>
        <taxon>Bacillariophyceae</taxon>
        <taxon>Bacillariophycidae</taxon>
        <taxon>Bacillariales</taxon>
        <taxon>Bacillariaceae</taxon>
        <taxon>Fragilariopsis</taxon>
    </lineage>
</organism>
<keyword evidence="6 8" id="KW-0472">Membrane</keyword>
<dbReference type="Gene3D" id="1.20.1540.10">
    <property type="entry name" value="Rhomboid-like"/>
    <property type="match status" value="1"/>
</dbReference>
<evidence type="ECO:0000256" key="5">
    <source>
        <dbReference type="ARBA" id="ARBA00022989"/>
    </source>
</evidence>
<evidence type="ECO:0000256" key="2">
    <source>
        <dbReference type="ARBA" id="ARBA00009045"/>
    </source>
</evidence>
<reference evidence="11 12" key="1">
    <citation type="submission" date="2016-09" db="EMBL/GenBank/DDBJ databases">
        <title>Extensive genetic diversity and differential bi-allelic expression allows diatom success in the polar Southern Ocean.</title>
        <authorList>
            <consortium name="DOE Joint Genome Institute"/>
            <person name="Mock T."/>
            <person name="Otillar R.P."/>
            <person name="Strauss J."/>
            <person name="Dupont C."/>
            <person name="Frickenhaus S."/>
            <person name="Maumus F."/>
            <person name="Mcmullan M."/>
            <person name="Sanges R."/>
            <person name="Schmutz J."/>
            <person name="Toseland A."/>
            <person name="Valas R."/>
            <person name="Veluchamy A."/>
            <person name="Ward B.J."/>
            <person name="Allen A."/>
            <person name="Barry K."/>
            <person name="Falciatore A."/>
            <person name="Ferrante M."/>
            <person name="Fortunato A.E."/>
            <person name="Gloeckner G."/>
            <person name="Gruber A."/>
            <person name="Hipkin R."/>
            <person name="Janech M."/>
            <person name="Kroth P."/>
            <person name="Leese F."/>
            <person name="Lindquist E."/>
            <person name="Lyon B.R."/>
            <person name="Martin J."/>
            <person name="Mayer C."/>
            <person name="Parker M."/>
            <person name="Quesneville H."/>
            <person name="Raymond J."/>
            <person name="Uhlig C."/>
            <person name="Valentin K.U."/>
            <person name="Worden A.Z."/>
            <person name="Armbrust E.V."/>
            <person name="Bowler C."/>
            <person name="Green B."/>
            <person name="Moulton V."/>
            <person name="Van Oosterhout C."/>
            <person name="Grigoriev I."/>
        </authorList>
    </citation>
    <scope>NUCLEOTIDE SEQUENCE [LARGE SCALE GENOMIC DNA]</scope>
    <source>
        <strain evidence="11 12">CCMP1102</strain>
    </source>
</reference>
<feature type="transmembrane region" description="Helical" evidence="8">
    <location>
        <begin position="337"/>
        <end position="362"/>
    </location>
</feature>
<evidence type="ECO:0000259" key="10">
    <source>
        <dbReference type="Pfam" id="PF01694"/>
    </source>
</evidence>
<dbReference type="PANTHER" id="PTHR43731">
    <property type="entry name" value="RHOMBOID PROTEASE"/>
    <property type="match status" value="1"/>
</dbReference>
<evidence type="ECO:0000256" key="7">
    <source>
        <dbReference type="SAM" id="MobiDB-lite"/>
    </source>
</evidence>
<feature type="domain" description="Peptidase S54 rhomboid" evidence="10">
    <location>
        <begin position="171"/>
        <end position="313"/>
    </location>
</feature>